<feature type="compositionally biased region" description="Basic and acidic residues" evidence="1">
    <location>
        <begin position="38"/>
        <end position="53"/>
    </location>
</feature>
<gene>
    <name evidence="2" type="ORF">KIPB_017353</name>
</gene>
<protein>
    <submittedName>
        <fullName evidence="2">Uncharacterized protein</fullName>
    </submittedName>
</protein>
<feature type="non-terminal residue" evidence="2">
    <location>
        <position position="60"/>
    </location>
</feature>
<sequence>PVNIDIDIARYQRSVLTVRTGATEASEPAATAKTKRERGRERGDADPDAERRANRANAGA</sequence>
<organism evidence="2 3">
    <name type="scientific">Kipferlia bialata</name>
    <dbReference type="NCBI Taxonomy" id="797122"/>
    <lineage>
        <taxon>Eukaryota</taxon>
        <taxon>Metamonada</taxon>
        <taxon>Carpediemonas-like organisms</taxon>
        <taxon>Kipferlia</taxon>
    </lineage>
</organism>
<evidence type="ECO:0000256" key="1">
    <source>
        <dbReference type="SAM" id="MobiDB-lite"/>
    </source>
</evidence>
<dbReference type="AlphaFoldDB" id="A0A9K3DFE3"/>
<name>A0A9K3DFE3_9EUKA</name>
<feature type="non-terminal residue" evidence="2">
    <location>
        <position position="1"/>
    </location>
</feature>
<keyword evidence="3" id="KW-1185">Reference proteome</keyword>
<dbReference type="Proteomes" id="UP000265618">
    <property type="component" value="Unassembled WGS sequence"/>
</dbReference>
<evidence type="ECO:0000313" key="2">
    <source>
        <dbReference type="EMBL" id="GIQ93113.1"/>
    </source>
</evidence>
<reference evidence="2 3" key="1">
    <citation type="journal article" date="2018" name="PLoS ONE">
        <title>The draft genome of Kipferlia bialata reveals reductive genome evolution in fornicate parasites.</title>
        <authorList>
            <person name="Tanifuji G."/>
            <person name="Takabayashi S."/>
            <person name="Kume K."/>
            <person name="Takagi M."/>
            <person name="Nakayama T."/>
            <person name="Kamikawa R."/>
            <person name="Inagaki Y."/>
            <person name="Hashimoto T."/>
        </authorList>
    </citation>
    <scope>NUCLEOTIDE SEQUENCE [LARGE SCALE GENOMIC DNA]</scope>
    <source>
        <strain evidence="2">NY0173</strain>
    </source>
</reference>
<evidence type="ECO:0000313" key="3">
    <source>
        <dbReference type="Proteomes" id="UP000265618"/>
    </source>
</evidence>
<comment type="caution">
    <text evidence="2">The sequence shown here is derived from an EMBL/GenBank/DDBJ whole genome shotgun (WGS) entry which is preliminary data.</text>
</comment>
<accession>A0A9K3DFE3</accession>
<feature type="region of interest" description="Disordered" evidence="1">
    <location>
        <begin position="20"/>
        <end position="60"/>
    </location>
</feature>
<dbReference type="EMBL" id="BDIP01011504">
    <property type="protein sequence ID" value="GIQ93113.1"/>
    <property type="molecule type" value="Genomic_DNA"/>
</dbReference>
<proteinExistence type="predicted"/>